<protein>
    <submittedName>
        <fullName evidence="3">Glycerate kinase</fullName>
    </submittedName>
</protein>
<dbReference type="InterPro" id="IPR037035">
    <property type="entry name" value="GK-like_C_sf"/>
</dbReference>
<dbReference type="PANTHER" id="PTHR12227">
    <property type="entry name" value="GLYCERATE KINASE"/>
    <property type="match status" value="1"/>
</dbReference>
<dbReference type="GO" id="GO:0016301">
    <property type="term" value="F:kinase activity"/>
    <property type="evidence" value="ECO:0007669"/>
    <property type="project" value="UniProtKB-KW"/>
</dbReference>
<evidence type="ECO:0000259" key="2">
    <source>
        <dbReference type="Pfam" id="PF13660"/>
    </source>
</evidence>
<keyword evidence="3" id="KW-0808">Transferase</keyword>
<dbReference type="InterPro" id="IPR039760">
    <property type="entry name" value="MOFRL_protein"/>
</dbReference>
<keyword evidence="4" id="KW-1185">Reference proteome</keyword>
<feature type="domain" description="MOFRL" evidence="1">
    <location>
        <begin position="317"/>
        <end position="419"/>
    </location>
</feature>
<dbReference type="PANTHER" id="PTHR12227:SF0">
    <property type="entry name" value="GLYCERATE KINASE"/>
    <property type="match status" value="1"/>
</dbReference>
<dbReference type="Gene3D" id="3.40.50.10180">
    <property type="entry name" value="Glycerate kinase, MOFRL-like N-terminal domain"/>
    <property type="match status" value="1"/>
</dbReference>
<organism evidence="3 4">
    <name type="scientific">Deinococcus multiflagellatus</name>
    <dbReference type="NCBI Taxonomy" id="1656887"/>
    <lineage>
        <taxon>Bacteria</taxon>
        <taxon>Thermotogati</taxon>
        <taxon>Deinococcota</taxon>
        <taxon>Deinococci</taxon>
        <taxon>Deinococcales</taxon>
        <taxon>Deinococcaceae</taxon>
        <taxon>Deinococcus</taxon>
    </lineage>
</organism>
<evidence type="ECO:0000313" key="4">
    <source>
        <dbReference type="Proteomes" id="UP001596317"/>
    </source>
</evidence>
<keyword evidence="3" id="KW-0418">Kinase</keyword>
<gene>
    <name evidence="3" type="ORF">ACFP90_26660</name>
</gene>
<name>A0ABW1ZRM6_9DEIO</name>
<dbReference type="Pfam" id="PF05161">
    <property type="entry name" value="MOFRL"/>
    <property type="match status" value="1"/>
</dbReference>
<comment type="caution">
    <text evidence="3">The sequence shown here is derived from an EMBL/GenBank/DDBJ whole genome shotgun (WGS) entry which is preliminary data.</text>
</comment>
<reference evidence="4" key="1">
    <citation type="journal article" date="2019" name="Int. J. Syst. Evol. Microbiol.">
        <title>The Global Catalogue of Microorganisms (GCM) 10K type strain sequencing project: providing services to taxonomists for standard genome sequencing and annotation.</title>
        <authorList>
            <consortium name="The Broad Institute Genomics Platform"/>
            <consortium name="The Broad Institute Genome Sequencing Center for Infectious Disease"/>
            <person name="Wu L."/>
            <person name="Ma J."/>
        </authorList>
    </citation>
    <scope>NUCLEOTIDE SEQUENCE [LARGE SCALE GENOMIC DNA]</scope>
    <source>
        <strain evidence="4">CCUG 63830</strain>
    </source>
</reference>
<dbReference type="InterPro" id="IPR025286">
    <property type="entry name" value="MOFRL_assoc_dom"/>
</dbReference>
<dbReference type="InterPro" id="IPR038614">
    <property type="entry name" value="GK_N_sf"/>
</dbReference>
<dbReference type="RefSeq" id="WP_380059267.1">
    <property type="nucleotide sequence ID" value="NZ_JBHSWB010000003.1"/>
</dbReference>
<proteinExistence type="predicted"/>
<feature type="domain" description="MOFRL-associated" evidence="2">
    <location>
        <begin position="44"/>
        <end position="237"/>
    </location>
</feature>
<accession>A0ABW1ZRM6</accession>
<dbReference type="Pfam" id="PF13660">
    <property type="entry name" value="DUF4147"/>
    <property type="match status" value="1"/>
</dbReference>
<dbReference type="Proteomes" id="UP001596317">
    <property type="component" value="Unassembled WGS sequence"/>
</dbReference>
<evidence type="ECO:0000259" key="1">
    <source>
        <dbReference type="Pfam" id="PF05161"/>
    </source>
</evidence>
<dbReference type="SUPFAM" id="SSF82544">
    <property type="entry name" value="GckA/TtuD-like"/>
    <property type="match status" value="1"/>
</dbReference>
<dbReference type="InterPro" id="IPR007835">
    <property type="entry name" value="MOFRL"/>
</dbReference>
<sequence>MASHSARAVHWAHDPGRGAGAAAGLLSGGAGRHRAGAAAGPHLQGTAPSFILAVGKAAAPMLAAALAVYPGVPALAVLPDGAPVPAWPAHVAVRRAGHPHPDARSVAAAEEALRALAALGPQDEALVLLSGGGSALLCAPRGVTLAQKAALSAELMRAGADIHALNTVRRHLSRVKGGQLAAATRARVRAWLLSDVVGDDPATIASGPTVPDPSTFADALAVLDRFGVAAPEARAVLEAGERGEHEDTPTALPHAHAQVIGGNRDLLRAAQAALQARGLPAVILGDTFTGEARELAAFHGALVRSVQGHGMPWPAPVALLSGGEATVTVRGRGHGGRNTEWALALALAGLGVYALSAGSDGVDGTSGGAGALVTPDTLARAAAMGLDPQRALHENGAGSFFAALGDLVVTGPTGQNLNDLRVVLVPGPALA</sequence>
<dbReference type="EMBL" id="JBHSWB010000003">
    <property type="protein sequence ID" value="MFC6663600.1"/>
    <property type="molecule type" value="Genomic_DNA"/>
</dbReference>
<dbReference type="Gene3D" id="3.40.1480.10">
    <property type="entry name" value="MOFRL domain"/>
    <property type="match status" value="1"/>
</dbReference>
<evidence type="ECO:0000313" key="3">
    <source>
        <dbReference type="EMBL" id="MFC6663600.1"/>
    </source>
</evidence>